<dbReference type="InterPro" id="IPR011545">
    <property type="entry name" value="DEAD/DEAH_box_helicase_dom"/>
</dbReference>
<dbReference type="InterPro" id="IPR001650">
    <property type="entry name" value="Helicase_C-like"/>
</dbReference>
<dbReference type="GO" id="GO:0006310">
    <property type="term" value="P:DNA recombination"/>
    <property type="evidence" value="ECO:0007669"/>
    <property type="project" value="InterPro"/>
</dbReference>
<dbReference type="PANTHER" id="PTHR13710">
    <property type="entry name" value="DNA HELICASE RECQ FAMILY MEMBER"/>
    <property type="match status" value="1"/>
</dbReference>
<dbReference type="AlphaFoldDB" id="A0A496PHR2"/>
<dbReference type="EMBL" id="QQXL01000006">
    <property type="protein sequence ID" value="RKW70018.1"/>
    <property type="molecule type" value="Genomic_DNA"/>
</dbReference>
<evidence type="ECO:0000256" key="6">
    <source>
        <dbReference type="ARBA" id="ARBA00022840"/>
    </source>
</evidence>
<comment type="catalytic activity">
    <reaction evidence="9">
        <text>Couples ATP hydrolysis with the unwinding of duplex DNA by translocating in the 3'-5' direction.</text>
        <dbReference type="EC" id="5.6.2.4"/>
    </reaction>
</comment>
<dbReference type="Pfam" id="PF00270">
    <property type="entry name" value="DEAD"/>
    <property type="match status" value="1"/>
</dbReference>
<keyword evidence="7" id="KW-0238">DNA-binding</keyword>
<dbReference type="Pfam" id="PF16124">
    <property type="entry name" value="RecQ_Zn_bind"/>
    <property type="match status" value="1"/>
</dbReference>
<evidence type="ECO:0000256" key="12">
    <source>
        <dbReference type="ARBA" id="ARBA00044550"/>
    </source>
</evidence>
<evidence type="ECO:0000259" key="14">
    <source>
        <dbReference type="PROSITE" id="PS51192"/>
    </source>
</evidence>
<evidence type="ECO:0000256" key="5">
    <source>
        <dbReference type="ARBA" id="ARBA00022806"/>
    </source>
</evidence>
<dbReference type="Gene3D" id="3.40.50.300">
    <property type="entry name" value="P-loop containing nucleotide triphosphate hydrolases"/>
    <property type="match status" value="2"/>
</dbReference>
<comment type="caution">
    <text evidence="16">The sequence shown here is derived from an EMBL/GenBank/DDBJ whole genome shotgun (WGS) entry which is preliminary data.</text>
</comment>
<dbReference type="InterPro" id="IPR002464">
    <property type="entry name" value="DNA/RNA_helicase_DEAH_CS"/>
</dbReference>
<dbReference type="SMART" id="SM00490">
    <property type="entry name" value="HELICc"/>
    <property type="match status" value="1"/>
</dbReference>
<keyword evidence="4" id="KW-0378">Hydrolase</keyword>
<keyword evidence="2" id="KW-0479">Metal-binding</keyword>
<evidence type="ECO:0000256" key="13">
    <source>
        <dbReference type="SAM" id="MobiDB-lite"/>
    </source>
</evidence>
<name>A0A496PHR2_9MICC</name>
<dbReference type="InterPro" id="IPR032284">
    <property type="entry name" value="RecQ_Zn-bd"/>
</dbReference>
<dbReference type="GO" id="GO:0006281">
    <property type="term" value="P:DNA repair"/>
    <property type="evidence" value="ECO:0007669"/>
    <property type="project" value="TreeGrafter"/>
</dbReference>
<dbReference type="Proteomes" id="UP000273119">
    <property type="component" value="Unassembled WGS sequence"/>
</dbReference>
<dbReference type="Pfam" id="PF00271">
    <property type="entry name" value="Helicase_C"/>
    <property type="match status" value="1"/>
</dbReference>
<evidence type="ECO:0000256" key="7">
    <source>
        <dbReference type="ARBA" id="ARBA00023125"/>
    </source>
</evidence>
<dbReference type="NCBIfam" id="TIGR00614">
    <property type="entry name" value="recQ_fam"/>
    <property type="match status" value="1"/>
</dbReference>
<evidence type="ECO:0000259" key="15">
    <source>
        <dbReference type="PROSITE" id="PS51194"/>
    </source>
</evidence>
<evidence type="ECO:0000256" key="10">
    <source>
        <dbReference type="ARBA" id="ARBA00034808"/>
    </source>
</evidence>
<dbReference type="SMART" id="SM00487">
    <property type="entry name" value="DEXDc"/>
    <property type="match status" value="1"/>
</dbReference>
<sequence>MHCNTEAVSQSNAEQAEAGTASDQLRLEATEVLRRLVGRPDVDFHPGQFESIEALVKGHRRALVVQRTGWGKSAVYFVASLLLRARGAGPTLIISPLLALMRDQVSAAARAGVRAQAINSANATEWGEVQAKLEAGEVDVLLVSPERLNNPSFRESQLPRLIERTGLLVVDEAHCVSDWGHDFRPDYRRIRDLIAELPGNVPVLATTATANARVVQDIEEQLAVGGTDVFTLRGPLARTSLRLGVLRLPSPRAQLGWIVEHLGQLPGSGIIYTLTVSAAEDVTDTLRRAGYDVQAYTGRTDTDERERAEQALKENRVKALVATSALGMGFDKPDLGFVIHLGAPGSPVSYYQQVGRAGRATDTADVLLLPGQEDREIWRYFATASMPDKDRAQSVLTALAEAGGALSVPALEVRVNLRRSPLELLLKVLAVDGAVERVAGGWRSTGVAWAYDEQRYARVAQARLDEQHSMLEYERTTGCRMEFLARALDDASASPCGRCDNCAGAWFPTSVGEGAQVSAGAGMQRVGVSVEPRKLYPTGADRLGVPVKGKIPPAVQALEGRALARLTDLGWGGRLRALFDEASAAPDAAVPADLLQACAKVLGEWGWAQRPVGVVAMPSRRRPLLVGSLAAGLAELGQLRFLGSLEYSGEGPRLGPGGNSVYRFADTYGSLAVPAQWEEALASAPGPLLLVDDLADSRWTLTEASRVLRQAGAPGVLPLVLAQVG</sequence>
<proteinExistence type="inferred from homology"/>
<evidence type="ECO:0000256" key="11">
    <source>
        <dbReference type="ARBA" id="ARBA00044535"/>
    </source>
</evidence>
<protein>
    <recommendedName>
        <fullName evidence="11">ATP-dependent DNA helicase RecQ</fullName>
        <ecNumber evidence="10">5.6.2.4</ecNumber>
    </recommendedName>
    <alternativeName>
        <fullName evidence="12">DNA 3'-5' helicase RecQ</fullName>
    </alternativeName>
</protein>
<dbReference type="GO" id="GO:0005737">
    <property type="term" value="C:cytoplasm"/>
    <property type="evidence" value="ECO:0007669"/>
    <property type="project" value="TreeGrafter"/>
</dbReference>
<keyword evidence="6" id="KW-0067">ATP-binding</keyword>
<organism evidence="16 17">
    <name type="scientific">Galactobacter caseinivorans</name>
    <dbReference type="NCBI Taxonomy" id="2676123"/>
    <lineage>
        <taxon>Bacteria</taxon>
        <taxon>Bacillati</taxon>
        <taxon>Actinomycetota</taxon>
        <taxon>Actinomycetes</taxon>
        <taxon>Micrococcales</taxon>
        <taxon>Micrococcaceae</taxon>
        <taxon>Galactobacter</taxon>
    </lineage>
</organism>
<dbReference type="GO" id="GO:0046872">
    <property type="term" value="F:metal ion binding"/>
    <property type="evidence" value="ECO:0007669"/>
    <property type="project" value="UniProtKB-KW"/>
</dbReference>
<feature type="region of interest" description="Disordered" evidence="13">
    <location>
        <begin position="1"/>
        <end position="21"/>
    </location>
</feature>
<dbReference type="GO" id="GO:0009378">
    <property type="term" value="F:four-way junction helicase activity"/>
    <property type="evidence" value="ECO:0007669"/>
    <property type="project" value="TreeGrafter"/>
</dbReference>
<dbReference type="GO" id="GO:0005524">
    <property type="term" value="F:ATP binding"/>
    <property type="evidence" value="ECO:0007669"/>
    <property type="project" value="UniProtKB-KW"/>
</dbReference>
<dbReference type="PROSITE" id="PS51192">
    <property type="entry name" value="HELICASE_ATP_BIND_1"/>
    <property type="match status" value="1"/>
</dbReference>
<evidence type="ECO:0000313" key="17">
    <source>
        <dbReference type="Proteomes" id="UP000273119"/>
    </source>
</evidence>
<dbReference type="PROSITE" id="PS51194">
    <property type="entry name" value="HELICASE_CTER"/>
    <property type="match status" value="1"/>
</dbReference>
<dbReference type="PANTHER" id="PTHR13710:SF105">
    <property type="entry name" value="ATP-DEPENDENT DNA HELICASE Q1"/>
    <property type="match status" value="1"/>
</dbReference>
<dbReference type="GO" id="GO:0030894">
    <property type="term" value="C:replisome"/>
    <property type="evidence" value="ECO:0007669"/>
    <property type="project" value="TreeGrafter"/>
</dbReference>
<dbReference type="InterPro" id="IPR014001">
    <property type="entry name" value="Helicase_ATP-bd"/>
</dbReference>
<keyword evidence="8" id="KW-0413">Isomerase</keyword>
<evidence type="ECO:0000256" key="3">
    <source>
        <dbReference type="ARBA" id="ARBA00022741"/>
    </source>
</evidence>
<dbReference type="CDD" id="cd18018">
    <property type="entry name" value="DEXHc_RecQ4-like"/>
    <property type="match status" value="1"/>
</dbReference>
<evidence type="ECO:0000256" key="4">
    <source>
        <dbReference type="ARBA" id="ARBA00022801"/>
    </source>
</evidence>
<dbReference type="InterPro" id="IPR027417">
    <property type="entry name" value="P-loop_NTPase"/>
</dbReference>
<evidence type="ECO:0000313" key="16">
    <source>
        <dbReference type="EMBL" id="RKW70018.1"/>
    </source>
</evidence>
<dbReference type="GO" id="GO:0016787">
    <property type="term" value="F:hydrolase activity"/>
    <property type="evidence" value="ECO:0007669"/>
    <property type="project" value="UniProtKB-KW"/>
</dbReference>
<comment type="similarity">
    <text evidence="1">Belongs to the helicase family. RecQ subfamily.</text>
</comment>
<keyword evidence="3" id="KW-0547">Nucleotide-binding</keyword>
<dbReference type="GO" id="GO:0043138">
    <property type="term" value="F:3'-5' DNA helicase activity"/>
    <property type="evidence" value="ECO:0007669"/>
    <property type="project" value="UniProtKB-EC"/>
</dbReference>
<dbReference type="SUPFAM" id="SSF53271">
    <property type="entry name" value="PRTase-like"/>
    <property type="match status" value="1"/>
</dbReference>
<feature type="domain" description="Helicase ATP-binding" evidence="14">
    <location>
        <begin position="53"/>
        <end position="228"/>
    </location>
</feature>
<gene>
    <name evidence="16" type="ORF">DWQ67_10200</name>
</gene>
<dbReference type="GO" id="GO:0003677">
    <property type="term" value="F:DNA binding"/>
    <property type="evidence" value="ECO:0007669"/>
    <property type="project" value="UniProtKB-KW"/>
</dbReference>
<dbReference type="PROSITE" id="PS00690">
    <property type="entry name" value="DEAH_ATP_HELICASE"/>
    <property type="match status" value="1"/>
</dbReference>
<keyword evidence="17" id="KW-1185">Reference proteome</keyword>
<evidence type="ECO:0000256" key="1">
    <source>
        <dbReference type="ARBA" id="ARBA00005446"/>
    </source>
</evidence>
<dbReference type="EC" id="5.6.2.4" evidence="10"/>
<dbReference type="InterPro" id="IPR004589">
    <property type="entry name" value="DNA_helicase_ATP-dep_RecQ"/>
</dbReference>
<dbReference type="GO" id="GO:0043590">
    <property type="term" value="C:bacterial nucleoid"/>
    <property type="evidence" value="ECO:0007669"/>
    <property type="project" value="TreeGrafter"/>
</dbReference>
<dbReference type="InterPro" id="IPR029057">
    <property type="entry name" value="PRTase-like"/>
</dbReference>
<feature type="compositionally biased region" description="Polar residues" evidence="13">
    <location>
        <begin position="1"/>
        <end position="14"/>
    </location>
</feature>
<evidence type="ECO:0000256" key="2">
    <source>
        <dbReference type="ARBA" id="ARBA00022723"/>
    </source>
</evidence>
<dbReference type="SUPFAM" id="SSF52540">
    <property type="entry name" value="P-loop containing nucleoside triphosphate hydrolases"/>
    <property type="match status" value="1"/>
</dbReference>
<feature type="domain" description="Helicase C-terminal" evidence="15">
    <location>
        <begin position="254"/>
        <end position="403"/>
    </location>
</feature>
<reference evidence="16 17" key="1">
    <citation type="submission" date="2018-07" db="EMBL/GenBank/DDBJ databases">
        <title>Arthrobacter sp. nov., isolated from raw cow's milk with high bacterial count.</title>
        <authorList>
            <person name="Hahne J."/>
            <person name="Isele D."/>
            <person name="Lipski A."/>
        </authorList>
    </citation>
    <scope>NUCLEOTIDE SEQUENCE [LARGE SCALE GENOMIC DNA]</scope>
    <source>
        <strain evidence="16 17">JZ R-183</strain>
    </source>
</reference>
<accession>A0A496PHR2</accession>
<evidence type="ECO:0000256" key="8">
    <source>
        <dbReference type="ARBA" id="ARBA00023235"/>
    </source>
</evidence>
<evidence type="ECO:0000256" key="9">
    <source>
        <dbReference type="ARBA" id="ARBA00034617"/>
    </source>
</evidence>
<keyword evidence="5 16" id="KW-0347">Helicase</keyword>